<proteinExistence type="predicted"/>
<reference evidence="1 2" key="1">
    <citation type="submission" date="2024-07" db="EMBL/GenBank/DDBJ databases">
        <authorList>
            <person name="Kang M."/>
        </authorList>
    </citation>
    <scope>NUCLEOTIDE SEQUENCE [LARGE SCALE GENOMIC DNA]</scope>
    <source>
        <strain evidence="1 2">DFM31</strain>
    </source>
</reference>
<comment type="caution">
    <text evidence="1">The sequence shown here is derived from an EMBL/GenBank/DDBJ whole genome shotgun (WGS) entry which is preliminary data.</text>
</comment>
<evidence type="ECO:0000313" key="1">
    <source>
        <dbReference type="EMBL" id="MEV8469051.1"/>
    </source>
</evidence>
<dbReference type="Proteomes" id="UP001553161">
    <property type="component" value="Unassembled WGS sequence"/>
</dbReference>
<dbReference type="EMBL" id="JBFBVU010000081">
    <property type="protein sequence ID" value="MEV8469051.1"/>
    <property type="molecule type" value="Genomic_DNA"/>
</dbReference>
<protein>
    <submittedName>
        <fullName evidence="1">Uncharacterized protein</fullName>
    </submittedName>
</protein>
<sequence length="186" mass="18926">MPTQTDFELIFLGTVADIDIVETGDGSVAENAADLLGTYGSAGSPLFEQQYNAFTTDGNDDGIILEDGEGAAAAGDTLTVLDTDGTPFVFEIDSTAGFFGTVTYADGATESAGFGIIQDNGGNIWLLPTSNAASFNTKAIESISLDTVAQDNGAGLAPAGLTSTEFVCFATGTLIATPDGPRVSTQ</sequence>
<name>A0ABV3LBV8_9RHOB</name>
<keyword evidence="2" id="KW-1185">Reference proteome</keyword>
<organism evidence="1 2">
    <name type="scientific">Meridianimarinicoccus marinus</name>
    <dbReference type="NCBI Taxonomy" id="3231483"/>
    <lineage>
        <taxon>Bacteria</taxon>
        <taxon>Pseudomonadati</taxon>
        <taxon>Pseudomonadota</taxon>
        <taxon>Alphaproteobacteria</taxon>
        <taxon>Rhodobacterales</taxon>
        <taxon>Paracoccaceae</taxon>
        <taxon>Meridianimarinicoccus</taxon>
    </lineage>
</organism>
<dbReference type="RefSeq" id="WP_366195003.1">
    <property type="nucleotide sequence ID" value="NZ_JBFBVU010000081.1"/>
</dbReference>
<evidence type="ECO:0000313" key="2">
    <source>
        <dbReference type="Proteomes" id="UP001553161"/>
    </source>
</evidence>
<accession>A0ABV3LBV8</accession>
<gene>
    <name evidence="1" type="ORF">AB0T83_20200</name>
</gene>